<protein>
    <recommendedName>
        <fullName evidence="7">ornithine decarboxylase</fullName>
        <ecNumber evidence="7">4.1.1.17</ecNumber>
    </recommendedName>
</protein>
<proteinExistence type="inferred from homology"/>
<comment type="function">
    <text evidence="8">Catalyzes the first and rate-limiting step of polyamine biosynthesis that converts ornithine into putrescine, which is the precursor for the polyamines, spermidine and spermine. Polyamines are essential for cell proliferation and are implicated in cellular processes, ranging from DNA replication to apoptosis.</text>
</comment>
<dbReference type="EMBL" id="AJVK01035781">
    <property type="status" value="NOT_ANNOTATED_CDS"/>
    <property type="molecule type" value="Genomic_DNA"/>
</dbReference>
<evidence type="ECO:0000313" key="14">
    <source>
        <dbReference type="Proteomes" id="UP000092462"/>
    </source>
</evidence>
<dbReference type="GO" id="GO:0033387">
    <property type="term" value="P:putrescine biosynthetic process from arginine, via ornithine"/>
    <property type="evidence" value="ECO:0007669"/>
    <property type="project" value="TreeGrafter"/>
</dbReference>
<keyword evidence="5" id="KW-0456">Lyase</keyword>
<dbReference type="EMBL" id="AJVK01035780">
    <property type="status" value="NOT_ANNOTATED_CDS"/>
    <property type="molecule type" value="Genomic_DNA"/>
</dbReference>
<dbReference type="SUPFAM" id="SSF50621">
    <property type="entry name" value="Alanine racemase C-terminal domain-like"/>
    <property type="match status" value="1"/>
</dbReference>
<dbReference type="VEuPathDB" id="VectorBase:PPAPM1_005955"/>
<dbReference type="Pfam" id="PF02784">
    <property type="entry name" value="Orn_Arg_deC_N"/>
    <property type="match status" value="1"/>
</dbReference>
<dbReference type="InterPro" id="IPR000183">
    <property type="entry name" value="Orn/DAP/Arg_de-COase"/>
</dbReference>
<dbReference type="PROSITE" id="PS00879">
    <property type="entry name" value="ODR_DC_2_2"/>
    <property type="match status" value="1"/>
</dbReference>
<evidence type="ECO:0000313" key="13">
    <source>
        <dbReference type="EnsemblMetazoa" id="PPAI008900-PA"/>
    </source>
</evidence>
<dbReference type="PRINTS" id="PR01179">
    <property type="entry name" value="ODADCRBXLASE"/>
</dbReference>
<feature type="modified residue" description="N6-(pyridoxal phosphate)lysine" evidence="11">
    <location>
        <position position="67"/>
    </location>
</feature>
<reference evidence="13" key="1">
    <citation type="submission" date="2022-08" db="UniProtKB">
        <authorList>
            <consortium name="EnsemblMetazoa"/>
        </authorList>
    </citation>
    <scope>IDENTIFICATION</scope>
    <source>
        <strain evidence="13">Israel</strain>
    </source>
</reference>
<dbReference type="GO" id="GO:0005737">
    <property type="term" value="C:cytoplasm"/>
    <property type="evidence" value="ECO:0007669"/>
    <property type="project" value="TreeGrafter"/>
</dbReference>
<dbReference type="InterPro" id="IPR022657">
    <property type="entry name" value="De-COase2_CS"/>
</dbReference>
<evidence type="ECO:0000256" key="5">
    <source>
        <dbReference type="ARBA" id="ARBA00023239"/>
    </source>
</evidence>
<dbReference type="Gene3D" id="2.40.37.10">
    <property type="entry name" value="Lyase, Ornithine Decarboxylase, Chain A, domain 1"/>
    <property type="match status" value="1"/>
</dbReference>
<evidence type="ECO:0000256" key="9">
    <source>
        <dbReference type="ARBA" id="ARBA00046672"/>
    </source>
</evidence>
<dbReference type="PRINTS" id="PR01182">
    <property type="entry name" value="ORNDCRBXLASE"/>
</dbReference>
<evidence type="ECO:0000256" key="8">
    <source>
        <dbReference type="ARBA" id="ARBA00037173"/>
    </source>
</evidence>
<dbReference type="InterPro" id="IPR022644">
    <property type="entry name" value="De-COase2_N"/>
</dbReference>
<evidence type="ECO:0000256" key="3">
    <source>
        <dbReference type="ARBA" id="ARBA00022898"/>
    </source>
</evidence>
<evidence type="ECO:0000256" key="1">
    <source>
        <dbReference type="ARBA" id="ARBA00001933"/>
    </source>
</evidence>
<evidence type="ECO:0000256" key="11">
    <source>
        <dbReference type="PIRSR" id="PIRSR600183-50"/>
    </source>
</evidence>
<comment type="catalytic activity">
    <reaction evidence="10">
        <text>L-ornithine + H(+) = putrescine + CO2</text>
        <dbReference type="Rhea" id="RHEA:22964"/>
        <dbReference type="ChEBI" id="CHEBI:15378"/>
        <dbReference type="ChEBI" id="CHEBI:16526"/>
        <dbReference type="ChEBI" id="CHEBI:46911"/>
        <dbReference type="ChEBI" id="CHEBI:326268"/>
        <dbReference type="EC" id="4.1.1.17"/>
    </reaction>
</comment>
<dbReference type="Proteomes" id="UP000092462">
    <property type="component" value="Unassembled WGS sequence"/>
</dbReference>
<dbReference type="SUPFAM" id="SSF51419">
    <property type="entry name" value="PLP-binding barrel"/>
    <property type="match status" value="1"/>
</dbReference>
<evidence type="ECO:0000256" key="4">
    <source>
        <dbReference type="ARBA" id="ARBA00023115"/>
    </source>
</evidence>
<dbReference type="AlphaFoldDB" id="A0A1B0DKV6"/>
<evidence type="ECO:0000256" key="7">
    <source>
        <dbReference type="ARBA" id="ARBA00034138"/>
    </source>
</evidence>
<feature type="active site" description="Proton donor" evidence="11">
    <location>
        <position position="355"/>
    </location>
</feature>
<keyword evidence="14" id="KW-1185">Reference proteome</keyword>
<comment type="similarity">
    <text evidence="2">Belongs to the Orn/Lys/Arg decarboxylase class-II family.</text>
</comment>
<dbReference type="InterPro" id="IPR002433">
    <property type="entry name" value="Orn_de-COase"/>
</dbReference>
<comment type="cofactor">
    <cofactor evidence="1 11">
        <name>pyridoxal 5'-phosphate</name>
        <dbReference type="ChEBI" id="CHEBI:597326"/>
    </cofactor>
</comment>
<keyword evidence="4" id="KW-0620">Polyamine biosynthesis</keyword>
<comment type="subunit">
    <text evidence="9">Homodimer. Only the dimer is catalytically active, as the active sites are constructed of residues from both monomers.</text>
</comment>
<dbReference type="CDD" id="cd00622">
    <property type="entry name" value="PLPDE_III_ODC"/>
    <property type="match status" value="1"/>
</dbReference>
<feature type="domain" description="Orn/DAP/Arg decarboxylase 2 N-terminal" evidence="12">
    <location>
        <begin position="44"/>
        <end position="279"/>
    </location>
</feature>
<dbReference type="EC" id="4.1.1.17" evidence="7"/>
<dbReference type="Gene3D" id="3.20.20.10">
    <property type="entry name" value="Alanine racemase"/>
    <property type="match status" value="1"/>
</dbReference>
<dbReference type="PANTHER" id="PTHR11482:SF6">
    <property type="entry name" value="ORNITHINE DECARBOXYLASE 1-RELATED"/>
    <property type="match status" value="1"/>
</dbReference>
<dbReference type="InterPro" id="IPR029066">
    <property type="entry name" value="PLP-binding_barrel"/>
</dbReference>
<dbReference type="PROSITE" id="PS00878">
    <property type="entry name" value="ODR_DC_2_1"/>
    <property type="match status" value="1"/>
</dbReference>
<accession>A0A1B0DKV6</accession>
<evidence type="ECO:0000256" key="6">
    <source>
        <dbReference type="ARBA" id="ARBA00034115"/>
    </source>
</evidence>
<comment type="pathway">
    <text evidence="6">Amine and polyamine biosynthesis; putrescine biosynthesis via L-ornithine pathway; putrescine from L-ornithine: step 1/1.</text>
</comment>
<dbReference type="PANTHER" id="PTHR11482">
    <property type="entry name" value="ARGININE/DIAMINOPIMELATE/ORNITHINE DECARBOXYLASE"/>
    <property type="match status" value="1"/>
</dbReference>
<keyword evidence="3 11" id="KW-0663">Pyridoxal phosphate</keyword>
<dbReference type="InterPro" id="IPR022653">
    <property type="entry name" value="De-COase2_pyr-phos_BS"/>
</dbReference>
<evidence type="ECO:0000256" key="2">
    <source>
        <dbReference type="ARBA" id="ARBA00008872"/>
    </source>
</evidence>
<evidence type="ECO:0000256" key="10">
    <source>
        <dbReference type="ARBA" id="ARBA00049127"/>
    </source>
</evidence>
<dbReference type="VEuPathDB" id="VectorBase:PPAI008900"/>
<dbReference type="InterPro" id="IPR009006">
    <property type="entry name" value="Ala_racemase/Decarboxylase_C"/>
</dbReference>
<sequence>MKIIMQNEITLFDGQFDVDAIFRQKIYEEMDAGQDEALYLCNLSDVARKYDVWCQKMPRVKPFYAVKCNSDENVVRLLAKLGTGFDCASRTEINAVLKYGVTPDRIIFANPCKANSHIRYAAATNTSLMTFDSASELEKIRLLYPDAHLVLRFRCDAKKAEVLMGSKFGCDPHIDGPQLLLKAKNLGLIVVGISFHVGSGCEDPPIYRKAIKHARKLFDYATTLGFCMTLLDIGGGFPGDIGSDLGPFADIVNAALDDYFPEGEDNIEIISEPGKYFVASAFTLGVTIHSKNEVLGPDGNVTHMKYYANDGVYGSFIGVLVNLPITEPHALLKNTSEDIEKCQPSVKSTLWGPTCDGFDKIFEDQVLPQLDIGDVLVFPNMGAYTMSLSTTFNGFQSAQVMYFLEVQDAKDLGINLCSP</sequence>
<dbReference type="EnsemblMetazoa" id="PPAI008900-RA">
    <property type="protein sequence ID" value="PPAI008900-PA"/>
    <property type="gene ID" value="PPAI008900"/>
</dbReference>
<organism evidence="13 14">
    <name type="scientific">Phlebotomus papatasi</name>
    <name type="common">Sandfly</name>
    <dbReference type="NCBI Taxonomy" id="29031"/>
    <lineage>
        <taxon>Eukaryota</taxon>
        <taxon>Metazoa</taxon>
        <taxon>Ecdysozoa</taxon>
        <taxon>Arthropoda</taxon>
        <taxon>Hexapoda</taxon>
        <taxon>Insecta</taxon>
        <taxon>Pterygota</taxon>
        <taxon>Neoptera</taxon>
        <taxon>Endopterygota</taxon>
        <taxon>Diptera</taxon>
        <taxon>Nematocera</taxon>
        <taxon>Psychodoidea</taxon>
        <taxon>Psychodidae</taxon>
        <taxon>Phlebotomus</taxon>
        <taxon>Phlebotomus</taxon>
    </lineage>
</organism>
<evidence type="ECO:0000259" key="12">
    <source>
        <dbReference type="Pfam" id="PF02784"/>
    </source>
</evidence>
<dbReference type="GO" id="GO:0004586">
    <property type="term" value="F:ornithine decarboxylase activity"/>
    <property type="evidence" value="ECO:0007669"/>
    <property type="project" value="UniProtKB-EC"/>
</dbReference>
<name>A0A1B0DKV6_PHLPP</name>
<dbReference type="FunFam" id="3.20.20.10:FF:000005">
    <property type="entry name" value="Ornithine decarboxylase"/>
    <property type="match status" value="1"/>
</dbReference>